<keyword evidence="2" id="KW-1185">Reference proteome</keyword>
<dbReference type="OrthoDB" id="22983at10239"/>
<proteinExistence type="predicted"/>
<dbReference type="EMBL" id="KP671755">
    <property type="protein sequence ID" value="AJT61179.1"/>
    <property type="molecule type" value="Genomic_DNA"/>
</dbReference>
<protein>
    <submittedName>
        <fullName evidence="1">Uncharacterized protein</fullName>
    </submittedName>
</protein>
<sequence length="70" mass="8639">MEILSEETLKSMELSEVCKVRKTLNKFIARLRKDFRDFQCNRVDEKYYKEHLMYSTIVDRMIEKKLRHSH</sequence>
<dbReference type="GeneID" id="26628664"/>
<reference evidence="1 2" key="1">
    <citation type="journal article" date="2016" name="Genom Data">
        <title>Complete genome sequence of a giant Vibrio phage ValKK3 infecting Vibrio alginolyticus.</title>
        <authorList>
            <person name="Lal T.M."/>
            <person name="Sano M."/>
            <person name="Hatai K."/>
            <person name="Ransangan J."/>
        </authorList>
    </citation>
    <scope>NUCLEOTIDE SEQUENCE [LARGE SCALE GENOMIC DNA]</scope>
</reference>
<evidence type="ECO:0000313" key="1">
    <source>
        <dbReference type="EMBL" id="AJT61179.1"/>
    </source>
</evidence>
<name>A0A0D4DB28_9CAUD</name>
<evidence type="ECO:0000313" key="2">
    <source>
        <dbReference type="Proteomes" id="UP000202888"/>
    </source>
</evidence>
<dbReference type="KEGG" id="vg:26628664"/>
<organism evidence="1 2">
    <name type="scientific">Vibrio phage ValKK3</name>
    <dbReference type="NCBI Taxonomy" id="1610855"/>
    <lineage>
        <taxon>Viruses</taxon>
        <taxon>Duplodnaviria</taxon>
        <taxon>Heunggongvirae</taxon>
        <taxon>Uroviricota</taxon>
        <taxon>Caudoviricetes</taxon>
        <taxon>Pantevenvirales</taxon>
        <taxon>Straboviridae</taxon>
        <taxon>Schizotequatrovirus</taxon>
        <taxon>Schizotequatrovirus valkk3</taxon>
    </lineage>
</organism>
<accession>A0A0D4DB28</accession>
<dbReference type="Proteomes" id="UP000202888">
    <property type="component" value="Segment"/>
</dbReference>
<dbReference type="RefSeq" id="YP_009201441.1">
    <property type="nucleotide sequence ID" value="NC_028829.1"/>
</dbReference>